<keyword evidence="1" id="KW-0812">Transmembrane</keyword>
<protein>
    <recommendedName>
        <fullName evidence="3">PepSY domain-containing protein</fullName>
    </recommendedName>
</protein>
<name>A0A645INP8_9ZZZZ</name>
<keyword evidence="1" id="KW-1133">Transmembrane helix</keyword>
<reference evidence="2" key="1">
    <citation type="submission" date="2019-08" db="EMBL/GenBank/DDBJ databases">
        <authorList>
            <person name="Kucharzyk K."/>
            <person name="Murdoch R.W."/>
            <person name="Higgins S."/>
            <person name="Loffler F."/>
        </authorList>
    </citation>
    <scope>NUCLEOTIDE SEQUENCE</scope>
</reference>
<keyword evidence="1" id="KW-0472">Membrane</keyword>
<feature type="transmembrane region" description="Helical" evidence="1">
    <location>
        <begin position="116"/>
        <end position="140"/>
    </location>
</feature>
<comment type="caution">
    <text evidence="2">The sequence shown here is derived from an EMBL/GenBank/DDBJ whole genome shotgun (WGS) entry which is preliminary data.</text>
</comment>
<dbReference type="AlphaFoldDB" id="A0A645INP8"/>
<evidence type="ECO:0000256" key="1">
    <source>
        <dbReference type="SAM" id="Phobius"/>
    </source>
</evidence>
<organism evidence="2">
    <name type="scientific">bioreactor metagenome</name>
    <dbReference type="NCBI Taxonomy" id="1076179"/>
    <lineage>
        <taxon>unclassified sequences</taxon>
        <taxon>metagenomes</taxon>
        <taxon>ecological metagenomes</taxon>
    </lineage>
</organism>
<proteinExistence type="predicted"/>
<accession>A0A645INP8</accession>
<dbReference type="EMBL" id="VSSQ01119105">
    <property type="protein sequence ID" value="MPN52730.1"/>
    <property type="molecule type" value="Genomic_DNA"/>
</dbReference>
<evidence type="ECO:0000313" key="2">
    <source>
        <dbReference type="EMBL" id="MPN52730.1"/>
    </source>
</evidence>
<evidence type="ECO:0008006" key="3">
    <source>
        <dbReference type="Google" id="ProtNLM"/>
    </source>
</evidence>
<sequence>MLEEKGDNTLWIGSFEGLFSWNYKTDEIIDLIDNKPWVRPEKKGHPVGAHKVSGHSSHFGKYPLIFDYDKGTGSTFNKEEFPEMPEEIIQKNPMPLWNVAQEIHTGRFYQFFMGKLYILVVPLTGLFTLYLNISGFIIWYKRYRTKKLEHSRHK</sequence>
<gene>
    <name evidence="2" type="ORF">SDC9_200392</name>
</gene>